<dbReference type="PANTHER" id="PTHR45755">
    <property type="match status" value="1"/>
</dbReference>
<dbReference type="NCBIfam" id="NF033827">
    <property type="entry name" value="CDF_efflux_DmeF"/>
    <property type="match status" value="1"/>
</dbReference>
<dbReference type="EMBL" id="PNYA01000004">
    <property type="protein sequence ID" value="PMS21981.1"/>
    <property type="molecule type" value="Genomic_DNA"/>
</dbReference>
<evidence type="ECO:0000313" key="10">
    <source>
        <dbReference type="EMBL" id="PMS21981.1"/>
    </source>
</evidence>
<dbReference type="RefSeq" id="WP_102644381.1">
    <property type="nucleotide sequence ID" value="NZ_PNYA01000004.1"/>
</dbReference>
<feature type="transmembrane region" description="Helical" evidence="8">
    <location>
        <begin position="130"/>
        <end position="151"/>
    </location>
</feature>
<dbReference type="GO" id="GO:0016020">
    <property type="term" value="C:membrane"/>
    <property type="evidence" value="ECO:0007669"/>
    <property type="project" value="UniProtKB-SubCell"/>
</dbReference>
<organism evidence="10 11">
    <name type="scientific">Trinickia dabaoshanensis</name>
    <dbReference type="NCBI Taxonomy" id="564714"/>
    <lineage>
        <taxon>Bacteria</taxon>
        <taxon>Pseudomonadati</taxon>
        <taxon>Pseudomonadota</taxon>
        <taxon>Betaproteobacteria</taxon>
        <taxon>Burkholderiales</taxon>
        <taxon>Burkholderiaceae</taxon>
        <taxon>Trinickia</taxon>
    </lineage>
</organism>
<dbReference type="GO" id="GO:0006882">
    <property type="term" value="P:intracellular zinc ion homeostasis"/>
    <property type="evidence" value="ECO:0007669"/>
    <property type="project" value="InterPro"/>
</dbReference>
<name>A0A2N7VXW3_9BURK</name>
<accession>A0A2N7VXW3</accession>
<evidence type="ECO:0000256" key="3">
    <source>
        <dbReference type="ARBA" id="ARBA00022692"/>
    </source>
</evidence>
<keyword evidence="6 8" id="KW-0472">Membrane</keyword>
<dbReference type="GO" id="GO:0005385">
    <property type="term" value="F:zinc ion transmembrane transporter activity"/>
    <property type="evidence" value="ECO:0007669"/>
    <property type="project" value="InterPro"/>
</dbReference>
<feature type="transmembrane region" description="Helical" evidence="8">
    <location>
        <begin position="203"/>
        <end position="223"/>
    </location>
</feature>
<sequence>MSEFENVAFGAGHDHIFLGAAHEENERRTWMVIGLCSAMMVAEIVGGTWFGSLALVADGLHMSTHAGAMLIAAMAYTYARRHASDPRFAFGTGKLGDLAGFSSAIVLAMIAALIGYEAIARILAPVPIRFSQAIPIAVVGLLVNLASIWLLSGDHHGHGHGHGHGHEHGHDHGHGHGHDHDDHHEHADEAHAATVRDHNIRSAYVHVIADAAVSVLAIVGLILARSFSWYWMDPLAGIIGALVIANWSWGLMRDTGGILLDMNPDRRMAENVRRVVEQHGDTVLDLHVWRVGPGHLSAIVSVATDDTERNPSFYHAALATFNGLSHVTVEVNRRQALA</sequence>
<dbReference type="InterPro" id="IPR045316">
    <property type="entry name" value="Msc2-like"/>
</dbReference>
<evidence type="ECO:0000256" key="1">
    <source>
        <dbReference type="ARBA" id="ARBA00004141"/>
    </source>
</evidence>
<dbReference type="Gene3D" id="1.20.1510.10">
    <property type="entry name" value="Cation efflux protein transmembrane domain"/>
    <property type="match status" value="1"/>
</dbReference>
<comment type="caution">
    <text evidence="10">The sequence shown here is derived from an EMBL/GenBank/DDBJ whole genome shotgun (WGS) entry which is preliminary data.</text>
</comment>
<dbReference type="InterPro" id="IPR027469">
    <property type="entry name" value="Cation_efflux_TMD_sf"/>
</dbReference>
<comment type="subcellular location">
    <subcellularLocation>
        <location evidence="1">Membrane</location>
        <topology evidence="1">Multi-pass membrane protein</topology>
    </subcellularLocation>
</comment>
<dbReference type="NCBIfam" id="TIGR01297">
    <property type="entry name" value="CDF"/>
    <property type="match status" value="1"/>
</dbReference>
<evidence type="ECO:0000313" key="11">
    <source>
        <dbReference type="Proteomes" id="UP000235616"/>
    </source>
</evidence>
<keyword evidence="3 8" id="KW-0812">Transmembrane</keyword>
<feature type="compositionally biased region" description="Basic and acidic residues" evidence="7">
    <location>
        <begin position="164"/>
        <end position="190"/>
    </location>
</feature>
<dbReference type="OrthoDB" id="271709at2"/>
<feature type="transmembrane region" description="Helical" evidence="8">
    <location>
        <begin position="30"/>
        <end position="50"/>
    </location>
</feature>
<keyword evidence="5" id="KW-0406">Ion transport</keyword>
<evidence type="ECO:0000256" key="2">
    <source>
        <dbReference type="ARBA" id="ARBA00022448"/>
    </source>
</evidence>
<protein>
    <submittedName>
        <fullName evidence="10">Cation transporter</fullName>
    </submittedName>
</protein>
<evidence type="ECO:0000256" key="4">
    <source>
        <dbReference type="ARBA" id="ARBA00022989"/>
    </source>
</evidence>
<dbReference type="PANTHER" id="PTHR45755:SF4">
    <property type="entry name" value="ZINC TRANSPORTER 7"/>
    <property type="match status" value="1"/>
</dbReference>
<dbReference type="Pfam" id="PF01545">
    <property type="entry name" value="Cation_efflux"/>
    <property type="match status" value="1"/>
</dbReference>
<feature type="region of interest" description="Disordered" evidence="7">
    <location>
        <begin position="159"/>
        <end position="190"/>
    </location>
</feature>
<keyword evidence="11" id="KW-1185">Reference proteome</keyword>
<evidence type="ECO:0000256" key="8">
    <source>
        <dbReference type="SAM" id="Phobius"/>
    </source>
</evidence>
<feature type="transmembrane region" description="Helical" evidence="8">
    <location>
        <begin position="229"/>
        <end position="249"/>
    </location>
</feature>
<dbReference type="InterPro" id="IPR002524">
    <property type="entry name" value="Cation_efflux"/>
</dbReference>
<dbReference type="AlphaFoldDB" id="A0A2N7VXW3"/>
<feature type="domain" description="Cation efflux protein transmembrane" evidence="9">
    <location>
        <begin position="32"/>
        <end position="260"/>
    </location>
</feature>
<evidence type="ECO:0000259" key="9">
    <source>
        <dbReference type="Pfam" id="PF01545"/>
    </source>
</evidence>
<evidence type="ECO:0000256" key="7">
    <source>
        <dbReference type="SAM" id="MobiDB-lite"/>
    </source>
</evidence>
<dbReference type="SUPFAM" id="SSF161111">
    <property type="entry name" value="Cation efflux protein transmembrane domain-like"/>
    <property type="match status" value="1"/>
</dbReference>
<evidence type="ECO:0000256" key="5">
    <source>
        <dbReference type="ARBA" id="ARBA00023065"/>
    </source>
</evidence>
<proteinExistence type="predicted"/>
<gene>
    <name evidence="10" type="ORF">C0Z18_05485</name>
</gene>
<feature type="transmembrane region" description="Helical" evidence="8">
    <location>
        <begin position="100"/>
        <end position="124"/>
    </location>
</feature>
<dbReference type="Proteomes" id="UP000235616">
    <property type="component" value="Unassembled WGS sequence"/>
</dbReference>
<feature type="transmembrane region" description="Helical" evidence="8">
    <location>
        <begin position="62"/>
        <end position="79"/>
    </location>
</feature>
<evidence type="ECO:0000256" key="6">
    <source>
        <dbReference type="ARBA" id="ARBA00023136"/>
    </source>
</evidence>
<keyword evidence="2" id="KW-0813">Transport</keyword>
<keyword evidence="4 8" id="KW-1133">Transmembrane helix</keyword>
<reference evidence="10 11" key="1">
    <citation type="submission" date="2018-01" db="EMBL/GenBank/DDBJ databases">
        <title>Whole genome analyses suggest that Burkholderia sensu lato contains two further novel genera in the rhizoxinica-symbiotica group Mycetohabitans gen. nov., and Trinickia gen. nov.: implications for the evolution of diazotrophy and nodulation in the Burkholderiaceae.</title>
        <authorList>
            <person name="Estrada-de los Santos P."/>
            <person name="Palmer M."/>
            <person name="Chavez-Ramirez B."/>
            <person name="Beukes C."/>
            <person name="Steenkamp E.T."/>
            <person name="Hirsch A.M."/>
            <person name="Manyaka P."/>
            <person name="Maluk M."/>
            <person name="Lafos M."/>
            <person name="Crook M."/>
            <person name="Gross E."/>
            <person name="Simon M.F."/>
            <person name="Bueno dos Reis Junior F."/>
            <person name="Poole P.S."/>
            <person name="Venter S.N."/>
            <person name="James E.K."/>
        </authorList>
    </citation>
    <scope>NUCLEOTIDE SEQUENCE [LARGE SCALE GENOMIC DNA]</scope>
    <source>
        <strain evidence="10 11">GIMN1.004</strain>
    </source>
</reference>
<dbReference type="InterPro" id="IPR058533">
    <property type="entry name" value="Cation_efflux_TM"/>
</dbReference>